<evidence type="ECO:0000313" key="1">
    <source>
        <dbReference type="EMBL" id="KAI1898250.1"/>
    </source>
</evidence>
<gene>
    <name evidence="1" type="ORF">AGOR_G00070400</name>
</gene>
<name>A0A8T3DPV2_9TELE</name>
<proteinExistence type="predicted"/>
<dbReference type="EMBL" id="JAERUA010000006">
    <property type="protein sequence ID" value="KAI1898250.1"/>
    <property type="molecule type" value="Genomic_DNA"/>
</dbReference>
<keyword evidence="2" id="KW-1185">Reference proteome</keyword>
<protein>
    <submittedName>
        <fullName evidence="1">Uncharacterized protein</fullName>
    </submittedName>
</protein>
<sequence>MFFFVTTYKATKTIKTRNQQQKDKINIQLFSYRGGISHVTTRSDTSAIRFNTERSQRLRVNVQGVMRIV</sequence>
<accession>A0A8T3DPV2</accession>
<organism evidence="1 2">
    <name type="scientific">Albula goreensis</name>
    <dbReference type="NCBI Taxonomy" id="1534307"/>
    <lineage>
        <taxon>Eukaryota</taxon>
        <taxon>Metazoa</taxon>
        <taxon>Chordata</taxon>
        <taxon>Craniata</taxon>
        <taxon>Vertebrata</taxon>
        <taxon>Euteleostomi</taxon>
        <taxon>Actinopterygii</taxon>
        <taxon>Neopterygii</taxon>
        <taxon>Teleostei</taxon>
        <taxon>Albuliformes</taxon>
        <taxon>Albulidae</taxon>
        <taxon>Albula</taxon>
    </lineage>
</organism>
<dbReference type="Proteomes" id="UP000829720">
    <property type="component" value="Unassembled WGS sequence"/>
</dbReference>
<dbReference type="AlphaFoldDB" id="A0A8T3DPV2"/>
<comment type="caution">
    <text evidence="1">The sequence shown here is derived from an EMBL/GenBank/DDBJ whole genome shotgun (WGS) entry which is preliminary data.</text>
</comment>
<evidence type="ECO:0000313" key="2">
    <source>
        <dbReference type="Proteomes" id="UP000829720"/>
    </source>
</evidence>
<reference evidence="1" key="1">
    <citation type="submission" date="2021-01" db="EMBL/GenBank/DDBJ databases">
        <authorList>
            <person name="Zahm M."/>
            <person name="Roques C."/>
            <person name="Cabau C."/>
            <person name="Klopp C."/>
            <person name="Donnadieu C."/>
            <person name="Jouanno E."/>
            <person name="Lampietro C."/>
            <person name="Louis A."/>
            <person name="Herpin A."/>
            <person name="Echchiki A."/>
            <person name="Berthelot C."/>
            <person name="Parey E."/>
            <person name="Roest-Crollius H."/>
            <person name="Braasch I."/>
            <person name="Postlethwait J."/>
            <person name="Bobe J."/>
            <person name="Montfort J."/>
            <person name="Bouchez O."/>
            <person name="Begum T."/>
            <person name="Mejri S."/>
            <person name="Adams A."/>
            <person name="Chen W.-J."/>
            <person name="Guiguen Y."/>
        </authorList>
    </citation>
    <scope>NUCLEOTIDE SEQUENCE</scope>
    <source>
        <tissue evidence="1">Blood</tissue>
    </source>
</reference>